<dbReference type="GO" id="GO:0003677">
    <property type="term" value="F:DNA binding"/>
    <property type="evidence" value="ECO:0007669"/>
    <property type="project" value="UniProtKB-KW"/>
</dbReference>
<accession>A0A318E3T7</accession>
<dbReference type="GO" id="GO:0015074">
    <property type="term" value="P:DNA integration"/>
    <property type="evidence" value="ECO:0007669"/>
    <property type="project" value="UniProtKB-KW"/>
</dbReference>
<keyword evidence="3" id="KW-0238">DNA-binding</keyword>
<reference evidence="6 7" key="1">
    <citation type="submission" date="2018-04" db="EMBL/GenBank/DDBJ databases">
        <title>Genomic Encyclopedia of Type Strains, Phase IV (KMG-IV): sequencing the most valuable type-strain genomes for metagenomic binning, comparative biology and taxonomic classification.</title>
        <authorList>
            <person name="Goeker M."/>
        </authorList>
    </citation>
    <scope>NUCLEOTIDE SEQUENCE [LARGE SCALE GENOMIC DNA]</scope>
    <source>
        <strain evidence="6 7">DSM 104150</strain>
    </source>
</reference>
<evidence type="ECO:0000313" key="6">
    <source>
        <dbReference type="EMBL" id="PXV65808.1"/>
    </source>
</evidence>
<dbReference type="InterPro" id="IPR011010">
    <property type="entry name" value="DNA_brk_join_enz"/>
</dbReference>
<dbReference type="Gene3D" id="3.30.160.390">
    <property type="entry name" value="Integrase, DNA-binding domain"/>
    <property type="match status" value="1"/>
</dbReference>
<proteinExistence type="inferred from homology"/>
<keyword evidence="7" id="KW-1185">Reference proteome</keyword>
<dbReference type="EMBL" id="QICN01000009">
    <property type="protein sequence ID" value="PXV65808.1"/>
    <property type="molecule type" value="Genomic_DNA"/>
</dbReference>
<dbReference type="InterPro" id="IPR053876">
    <property type="entry name" value="Phage_int_M"/>
</dbReference>
<dbReference type="InterPro" id="IPR050808">
    <property type="entry name" value="Phage_Integrase"/>
</dbReference>
<dbReference type="OrthoDB" id="9795573at2"/>
<dbReference type="PANTHER" id="PTHR30629">
    <property type="entry name" value="PROPHAGE INTEGRASE"/>
    <property type="match status" value="1"/>
</dbReference>
<dbReference type="AlphaFoldDB" id="A0A318E3T7"/>
<dbReference type="GO" id="GO:0006310">
    <property type="term" value="P:DNA recombination"/>
    <property type="evidence" value="ECO:0007669"/>
    <property type="project" value="UniProtKB-KW"/>
</dbReference>
<dbReference type="Pfam" id="PF00589">
    <property type="entry name" value="Phage_integrase"/>
    <property type="match status" value="1"/>
</dbReference>
<dbReference type="PANTHER" id="PTHR30629:SF2">
    <property type="entry name" value="PROPHAGE INTEGRASE INTS-RELATED"/>
    <property type="match status" value="1"/>
</dbReference>
<dbReference type="PROSITE" id="PS51898">
    <property type="entry name" value="TYR_RECOMBINASE"/>
    <property type="match status" value="1"/>
</dbReference>
<evidence type="ECO:0000256" key="2">
    <source>
        <dbReference type="ARBA" id="ARBA00022908"/>
    </source>
</evidence>
<sequence length="411" mass="46168">MPRTRLEVARLLTDTLIKSAKPKAKPYPLPREAGLFVMVYPNGSKLWRFAYTLGGRESMLSLGDYPTVSLAQARRAREDARRLVKAGIDPSAQRRAEKAANQTAAANTFRVWAQKWFEAKRGGWSTASAEKARFYLESDLLPALGDRPMAEIKRADLVGLLRKLENRGAFNAAKKCRGWLFNIFRYALVAEVIETNPATDLVVMAAAAPKSRKMPHVPERELPALLKALDGYGGAPEVRCALRMLLLTAARPGELRSMTWTDIDFDAATWSVPAERMKARRPHVVPLPAQAITILEGMRAVTGTRALVFASPYQPRKMMSENTLNVALAKLGYKGRQTAHGFRHLISTALNERGYNRDWIERQLAHGDEDEIRDTYNSAQYLVQRRQMMQSWADELDAMHKGRRVTPLRAA</sequence>
<evidence type="ECO:0000259" key="5">
    <source>
        <dbReference type="PROSITE" id="PS51898"/>
    </source>
</evidence>
<dbReference type="RefSeq" id="WP_110266187.1">
    <property type="nucleotide sequence ID" value="NZ_CAKZQT010000001.1"/>
</dbReference>
<organism evidence="6 7">
    <name type="scientific">Sinimarinibacterium flocculans</name>
    <dbReference type="NCBI Taxonomy" id="985250"/>
    <lineage>
        <taxon>Bacteria</taxon>
        <taxon>Pseudomonadati</taxon>
        <taxon>Pseudomonadota</taxon>
        <taxon>Gammaproteobacteria</taxon>
        <taxon>Nevskiales</taxon>
        <taxon>Nevskiaceae</taxon>
        <taxon>Sinimarinibacterium</taxon>
    </lineage>
</organism>
<gene>
    <name evidence="6" type="ORF">C8D93_109188</name>
</gene>
<name>A0A318E3T7_9GAMM</name>
<keyword evidence="4" id="KW-0233">DNA recombination</keyword>
<dbReference type="Gene3D" id="1.10.150.130">
    <property type="match status" value="1"/>
</dbReference>
<evidence type="ECO:0000256" key="1">
    <source>
        <dbReference type="ARBA" id="ARBA00008857"/>
    </source>
</evidence>
<comment type="caution">
    <text evidence="6">The sequence shown here is derived from an EMBL/GenBank/DDBJ whole genome shotgun (WGS) entry which is preliminary data.</text>
</comment>
<protein>
    <submittedName>
        <fullName evidence="6">Integrase</fullName>
    </submittedName>
</protein>
<evidence type="ECO:0000256" key="4">
    <source>
        <dbReference type="ARBA" id="ARBA00023172"/>
    </source>
</evidence>
<dbReference type="InterPro" id="IPR025166">
    <property type="entry name" value="Integrase_DNA_bind_dom"/>
</dbReference>
<dbReference type="SUPFAM" id="SSF56349">
    <property type="entry name" value="DNA breaking-rejoining enzymes"/>
    <property type="match status" value="1"/>
</dbReference>
<evidence type="ECO:0000313" key="7">
    <source>
        <dbReference type="Proteomes" id="UP000248330"/>
    </source>
</evidence>
<keyword evidence="2" id="KW-0229">DNA integration</keyword>
<evidence type="ECO:0000256" key="3">
    <source>
        <dbReference type="ARBA" id="ARBA00023125"/>
    </source>
</evidence>
<dbReference type="CDD" id="cd00801">
    <property type="entry name" value="INT_P4_C"/>
    <property type="match status" value="1"/>
</dbReference>
<dbReference type="InterPro" id="IPR038488">
    <property type="entry name" value="Integrase_DNA-bd_sf"/>
</dbReference>
<dbReference type="InterPro" id="IPR013762">
    <property type="entry name" value="Integrase-like_cat_sf"/>
</dbReference>
<dbReference type="InterPro" id="IPR002104">
    <property type="entry name" value="Integrase_catalytic"/>
</dbReference>
<dbReference type="InterPro" id="IPR010998">
    <property type="entry name" value="Integrase_recombinase_N"/>
</dbReference>
<comment type="similarity">
    <text evidence="1">Belongs to the 'phage' integrase family.</text>
</comment>
<dbReference type="Pfam" id="PF13356">
    <property type="entry name" value="Arm-DNA-bind_3"/>
    <property type="match status" value="1"/>
</dbReference>
<dbReference type="Pfam" id="PF22022">
    <property type="entry name" value="Phage_int_M"/>
    <property type="match status" value="1"/>
</dbReference>
<dbReference type="Proteomes" id="UP000248330">
    <property type="component" value="Unassembled WGS sequence"/>
</dbReference>
<feature type="domain" description="Tyr recombinase" evidence="5">
    <location>
        <begin position="212"/>
        <end position="389"/>
    </location>
</feature>
<dbReference type="Gene3D" id="1.10.443.10">
    <property type="entry name" value="Intergrase catalytic core"/>
    <property type="match status" value="1"/>
</dbReference>